<dbReference type="AlphaFoldDB" id="Q3AFV1"/>
<name>Q3AFV1_CARHZ</name>
<evidence type="ECO:0000313" key="2">
    <source>
        <dbReference type="Proteomes" id="UP000002706"/>
    </source>
</evidence>
<keyword evidence="2" id="KW-1185">Reference proteome</keyword>
<dbReference type="InParanoid" id="Q3AFV1"/>
<dbReference type="STRING" id="246194.CHY_0111"/>
<proteinExistence type="predicted"/>
<gene>
    <name evidence="1" type="ordered locus">CHY_0111</name>
</gene>
<dbReference type="KEGG" id="chy:CHY_0111"/>
<dbReference type="HOGENOM" id="CLU_3248957_0_0_9"/>
<reference evidence="1 2" key="1">
    <citation type="journal article" date="2005" name="PLoS Genet.">
        <title>Life in hot carbon monoxide: the complete genome sequence of Carboxydothermus hydrogenoformans Z-2901.</title>
        <authorList>
            <person name="Wu M."/>
            <person name="Ren Q."/>
            <person name="Durkin A.S."/>
            <person name="Daugherty S.C."/>
            <person name="Brinkac L.M."/>
            <person name="Dodson R.J."/>
            <person name="Madupu R."/>
            <person name="Sullivan S.A."/>
            <person name="Kolonay J.F."/>
            <person name="Haft D.H."/>
            <person name="Nelson W.C."/>
            <person name="Tallon L.J."/>
            <person name="Jones K.M."/>
            <person name="Ulrich L.E."/>
            <person name="Gonzalez J.M."/>
            <person name="Zhulin I.B."/>
            <person name="Robb F.T."/>
            <person name="Eisen J.A."/>
        </authorList>
    </citation>
    <scope>NUCLEOTIDE SEQUENCE [LARGE SCALE GENOMIC DNA]</scope>
    <source>
        <strain evidence="2">ATCC BAA-161 / DSM 6008 / Z-2901</strain>
    </source>
</reference>
<sequence length="42" mass="4970">MLIIVFTKEIWKYLKKVLAFSQEKFICGIMVKKPGGLLWKKL</sequence>
<evidence type="ECO:0000313" key="1">
    <source>
        <dbReference type="EMBL" id="ABB14385.1"/>
    </source>
</evidence>
<protein>
    <submittedName>
        <fullName evidence="1">Uncharacterized protein</fullName>
    </submittedName>
</protein>
<accession>Q3AFV1</accession>
<organism evidence="1 2">
    <name type="scientific">Carboxydothermus hydrogenoformans (strain ATCC BAA-161 / DSM 6008 / Z-2901)</name>
    <dbReference type="NCBI Taxonomy" id="246194"/>
    <lineage>
        <taxon>Bacteria</taxon>
        <taxon>Bacillati</taxon>
        <taxon>Bacillota</taxon>
        <taxon>Clostridia</taxon>
        <taxon>Thermoanaerobacterales</taxon>
        <taxon>Thermoanaerobacteraceae</taxon>
        <taxon>Carboxydothermus</taxon>
    </lineage>
</organism>
<dbReference type="EMBL" id="CP000141">
    <property type="protein sequence ID" value="ABB14385.1"/>
    <property type="molecule type" value="Genomic_DNA"/>
</dbReference>
<dbReference type="Proteomes" id="UP000002706">
    <property type="component" value="Chromosome"/>
</dbReference>